<dbReference type="Pfam" id="PF09012">
    <property type="entry name" value="FeoC"/>
    <property type="match status" value="1"/>
</dbReference>
<evidence type="ECO:0000313" key="2">
    <source>
        <dbReference type="EMBL" id="BAO45603.1"/>
    </source>
</evidence>
<dbReference type="InterPro" id="IPR036388">
    <property type="entry name" value="WH-like_DNA-bd_sf"/>
</dbReference>
<dbReference type="Gene3D" id="1.10.10.10">
    <property type="entry name" value="Winged helix-like DNA-binding domain superfamily/Winged helix DNA-binding domain"/>
    <property type="match status" value="1"/>
</dbReference>
<sequence length="87" mass="9558">MLADIRAYLQERGQASLADIARHLDVSPEVARDMLQIWLKKGKVQQLSATPSCGSSCSQCDPSTTEIYVWGTGDLVEYLPQQKCGLS</sequence>
<dbReference type="KEGG" id="tbn:TBH_C2698"/>
<name>A0A7U6GL59_9GAMM</name>
<dbReference type="InterPro" id="IPR015102">
    <property type="entry name" value="Tscrpt_reg_HTH_FeoC"/>
</dbReference>
<evidence type="ECO:0000313" key="3">
    <source>
        <dbReference type="Proteomes" id="UP000031631"/>
    </source>
</evidence>
<gene>
    <name evidence="2" type="ORF">TBH_C2698</name>
</gene>
<organism evidence="2 3">
    <name type="scientific">Thiolapillus brandeum</name>
    <dbReference type="NCBI Taxonomy" id="1076588"/>
    <lineage>
        <taxon>Bacteria</taxon>
        <taxon>Pseudomonadati</taxon>
        <taxon>Pseudomonadota</taxon>
        <taxon>Gammaproteobacteria</taxon>
        <taxon>Chromatiales</taxon>
        <taxon>Sedimenticolaceae</taxon>
        <taxon>Thiolapillus</taxon>
    </lineage>
</organism>
<evidence type="ECO:0000259" key="1">
    <source>
        <dbReference type="Pfam" id="PF09012"/>
    </source>
</evidence>
<dbReference type="EMBL" id="AP012273">
    <property type="protein sequence ID" value="BAO45603.1"/>
    <property type="molecule type" value="Genomic_DNA"/>
</dbReference>
<reference evidence="2 3" key="1">
    <citation type="journal article" date="2014" name="PLoS ONE">
        <title>Physiological and genomic features of a novel sulfur-oxidizing gammaproteobacterium belonging to a previously uncultivated symbiotic lineage isolated from a hydrothermal vent.</title>
        <authorList>
            <person name="Nunoura T."/>
            <person name="Takaki Y."/>
            <person name="Kazama H."/>
            <person name="Kakuta J."/>
            <person name="Shimamura S."/>
            <person name="Makita H."/>
            <person name="Hirai M."/>
            <person name="Miyazaki M."/>
            <person name="Takai K."/>
        </authorList>
    </citation>
    <scope>NUCLEOTIDE SEQUENCE [LARGE SCALE GENOMIC DNA]</scope>
    <source>
        <strain evidence="2 3">Hiromi1</strain>
    </source>
</reference>
<proteinExistence type="predicted"/>
<keyword evidence="3" id="KW-1185">Reference proteome</keyword>
<dbReference type="SUPFAM" id="SSF46785">
    <property type="entry name" value="Winged helix' DNA-binding domain"/>
    <property type="match status" value="1"/>
</dbReference>
<protein>
    <recommendedName>
        <fullName evidence="1">Transcriptional regulator HTH-type FeoC domain-containing protein</fullName>
    </recommendedName>
</protein>
<feature type="domain" description="Transcriptional regulator HTH-type FeoC" evidence="1">
    <location>
        <begin position="1"/>
        <end position="68"/>
    </location>
</feature>
<dbReference type="AlphaFoldDB" id="A0A7U6GL59"/>
<accession>A0A7U6GL59</accession>
<dbReference type="RefSeq" id="WP_052470210.1">
    <property type="nucleotide sequence ID" value="NZ_AP012273.1"/>
</dbReference>
<dbReference type="InterPro" id="IPR036390">
    <property type="entry name" value="WH_DNA-bd_sf"/>
</dbReference>
<dbReference type="Proteomes" id="UP000031631">
    <property type="component" value="Chromosome"/>
</dbReference>